<dbReference type="PROSITE" id="PS51192">
    <property type="entry name" value="HELICASE_ATP_BIND_1"/>
    <property type="match status" value="1"/>
</dbReference>
<dbReference type="InterPro" id="IPR038718">
    <property type="entry name" value="SNF2-like_sf"/>
</dbReference>
<dbReference type="Gene3D" id="3.40.50.10810">
    <property type="entry name" value="Tandem AAA-ATPase domain"/>
    <property type="match status" value="1"/>
</dbReference>
<dbReference type="InterPro" id="IPR027417">
    <property type="entry name" value="P-loop_NTPase"/>
</dbReference>
<dbReference type="InterPro" id="IPR044567">
    <property type="entry name" value="CLSY/DRD1"/>
</dbReference>
<dbReference type="Proteomes" id="UP000604825">
    <property type="component" value="Unassembled WGS sequence"/>
</dbReference>
<dbReference type="GO" id="GO:0080188">
    <property type="term" value="P:gene silencing by siRNA-directed DNA methylation"/>
    <property type="evidence" value="ECO:0007669"/>
    <property type="project" value="InterPro"/>
</dbReference>
<dbReference type="SUPFAM" id="SSF52540">
    <property type="entry name" value="P-loop containing nucleoside triphosphate hydrolases"/>
    <property type="match status" value="2"/>
</dbReference>
<dbReference type="EMBL" id="CAJGYO010000007">
    <property type="protein sequence ID" value="CAD6243220.1"/>
    <property type="molecule type" value="Genomic_DNA"/>
</dbReference>
<dbReference type="PROSITE" id="PS51194">
    <property type="entry name" value="HELICASE_CTER"/>
    <property type="match status" value="1"/>
</dbReference>
<gene>
    <name evidence="10" type="ORF">NCGR_LOCUS28460</name>
</gene>
<evidence type="ECO:0000256" key="6">
    <source>
        <dbReference type="ARBA" id="ARBA00023242"/>
    </source>
</evidence>
<feature type="compositionally biased region" description="Acidic residues" evidence="7">
    <location>
        <begin position="435"/>
        <end position="462"/>
    </location>
</feature>
<feature type="compositionally biased region" description="Basic and acidic residues" evidence="7">
    <location>
        <begin position="337"/>
        <end position="346"/>
    </location>
</feature>
<evidence type="ECO:0000313" key="11">
    <source>
        <dbReference type="Proteomes" id="UP000604825"/>
    </source>
</evidence>
<evidence type="ECO:0000256" key="3">
    <source>
        <dbReference type="ARBA" id="ARBA00022801"/>
    </source>
</evidence>
<dbReference type="PANTHER" id="PTHR45821">
    <property type="entry name" value="SNF2 DOMAIN-CONTAINING PROTEIN CLASSY 2-RELATED"/>
    <property type="match status" value="1"/>
</dbReference>
<dbReference type="InterPro" id="IPR001650">
    <property type="entry name" value="Helicase_C-like"/>
</dbReference>
<comment type="caution">
    <text evidence="10">The sequence shown here is derived from an EMBL/GenBank/DDBJ whole genome shotgun (WGS) entry which is preliminary data.</text>
</comment>
<evidence type="ECO:0008006" key="12">
    <source>
        <dbReference type="Google" id="ProtNLM"/>
    </source>
</evidence>
<feature type="region of interest" description="Disordered" evidence="7">
    <location>
        <begin position="1"/>
        <end position="50"/>
    </location>
</feature>
<keyword evidence="3" id="KW-0378">Hydrolase</keyword>
<dbReference type="GO" id="GO:0005634">
    <property type="term" value="C:nucleus"/>
    <property type="evidence" value="ECO:0007669"/>
    <property type="project" value="UniProtKB-SubCell"/>
</dbReference>
<feature type="compositionally biased region" description="Basic residues" evidence="7">
    <location>
        <begin position="575"/>
        <end position="590"/>
    </location>
</feature>
<reference evidence="10" key="1">
    <citation type="submission" date="2020-10" db="EMBL/GenBank/DDBJ databases">
        <authorList>
            <person name="Han B."/>
            <person name="Lu T."/>
            <person name="Zhao Q."/>
            <person name="Huang X."/>
            <person name="Zhao Y."/>
        </authorList>
    </citation>
    <scope>NUCLEOTIDE SEQUENCE</scope>
</reference>
<feature type="compositionally biased region" description="Gly residues" evidence="7">
    <location>
        <begin position="30"/>
        <end position="39"/>
    </location>
</feature>
<dbReference type="GO" id="GO:0005524">
    <property type="term" value="F:ATP binding"/>
    <property type="evidence" value="ECO:0007669"/>
    <property type="project" value="UniProtKB-KW"/>
</dbReference>
<dbReference type="InterPro" id="IPR049730">
    <property type="entry name" value="SNF2/RAD54-like_C"/>
</dbReference>
<accession>A0A811PKI6</accession>
<dbReference type="InterPro" id="IPR000330">
    <property type="entry name" value="SNF2_N"/>
</dbReference>
<keyword evidence="4" id="KW-0347">Helicase</keyword>
<feature type="compositionally biased region" description="Acidic residues" evidence="7">
    <location>
        <begin position="407"/>
        <end position="425"/>
    </location>
</feature>
<proteinExistence type="predicted"/>
<dbReference type="CDD" id="cd18793">
    <property type="entry name" value="SF2_C_SNF"/>
    <property type="match status" value="1"/>
</dbReference>
<dbReference type="OrthoDB" id="686797at2759"/>
<feature type="region of interest" description="Disordered" evidence="7">
    <location>
        <begin position="88"/>
        <end position="169"/>
    </location>
</feature>
<dbReference type="SMART" id="SM00490">
    <property type="entry name" value="HELICc"/>
    <property type="match status" value="1"/>
</dbReference>
<dbReference type="GO" id="GO:0004386">
    <property type="term" value="F:helicase activity"/>
    <property type="evidence" value="ECO:0007669"/>
    <property type="project" value="UniProtKB-KW"/>
</dbReference>
<protein>
    <recommendedName>
        <fullName evidence="12">SNF2 domain-containing protein CLASSY 3</fullName>
    </recommendedName>
</protein>
<keyword evidence="6" id="KW-0539">Nucleus</keyword>
<feature type="compositionally biased region" description="Polar residues" evidence="7">
    <location>
        <begin position="471"/>
        <end position="483"/>
    </location>
</feature>
<feature type="region of interest" description="Disordered" evidence="7">
    <location>
        <begin position="625"/>
        <end position="650"/>
    </location>
</feature>
<dbReference type="Pfam" id="PF00176">
    <property type="entry name" value="SNF2-rel_dom"/>
    <property type="match status" value="1"/>
</dbReference>
<feature type="domain" description="Helicase ATP-binding" evidence="8">
    <location>
        <begin position="888"/>
        <end position="1079"/>
    </location>
</feature>
<feature type="compositionally biased region" description="Pro residues" evidence="7">
    <location>
        <begin position="109"/>
        <end position="120"/>
    </location>
</feature>
<feature type="compositionally biased region" description="Low complexity" evidence="7">
    <location>
        <begin position="92"/>
        <end position="108"/>
    </location>
</feature>
<comment type="subcellular location">
    <subcellularLocation>
        <location evidence="1">Nucleus</location>
    </subcellularLocation>
</comment>
<sequence length="1385" mass="153030">MPAPPSAEAGKGRTTQRVTIVIDSDEEDGGGVVGVGGRQAGREPGSGAAIAAASESIKLVKPEPVDDAGFHPVGPGALLLGVVPILPRAQNPRAPSSPRAQNPRAPSSPRAPSPRNPSSPAPVDAEVRNQSEIIAISDDDDDDNSRFHGALPLDMVEGSGRPVKEEASDDLDCDWVRLAEAKRALVAVVASGSSHVKRKRKRGSPGGAKPYARGGGGVHALDRNSSASGAGHRTATAWMADDAGSSRDVNSREASRGVGDRPGSAKKALVSSEESRGAPGKARSGGGARRERSTSVAPANWIGTSIGSRIRSRSRKQGTVQYSARVSSEDTGEDEVQEQKQKRVEDVESMEVDDDDDDNDGEDVESMEVDDDDDDNNNGAGNGIQQESEQDEALEGRSRQDSHALIDSEEEVGEKELSEEEEGGNQEESTSICDGEGEQEEDASEEIEQEMDETGEEDEQELDGTGKAQPFTPSNTIAGSSMRSGGDDTRVFRRRVFEGIYLPQKPRKTVGKGIGGRTRSQRKCKDKKLLRRGTFSKPYNIDIPDSTSDSEEDNEPPAPQQGLLSSSEEDNITFGKRKRRRAIKNRRLKRSSTSSDEEYRVYARDAKDRPFRRLKKGLSNLQAGKEGCRRYDGSNPGHAKYNGPNGENPMNMSNEQDAILFKRKAHTILMKKRGPAAKAAYDELLNSLFSGWEDHINDPDHAAAGNSLPLVFAFGDEDAEENIENDKYQEDLWRECDIAFESMNIGSNSCEEDGQEIPPVEVTFCNNGQHEFIIDEQIGVRCKHCHVVDLEIRHVLPALGKFSAERESAIDPELDKMLKEMLNVFEQNDVLVSNGHELPCNFGGHKAGSVWDLIPGVKETMFPHQQDAFEFLWTKLAGGTTIEQLKQNVKSDVGGGCVISHAPGTGKTRLAITFVQSYLEVFPHCSPVIIAPRGMLATWEKEFRKWKISWSEDKTIQEQVAKNGTFHRRLLTDKMDQNYRRLVKLGSWMNGTSIIGLSYSLFRKLANHEGMDGDKVRKLLLEKPDLLVLDEGHTPRNKKSLIWKVLKRVRTEKRIILSGTLFQNNFEELYNTLRLVRPKDADTVHLETDEGKDFWSSLRLNDITKANINEKEVIASMEKAVATMGLDAEYKISIASIHPSLLASAKLSEEEESILDIPKLKSLRSSPSEGVKTRFVLEIVRLCEALNERVLVFSQYLGPLSMIMEQLKEKFNWAEGKEILLMSGNVPVKNRETMMEVFNNMKSKAKVMLASTKACCEGITLIGASRVVLLDVVWNPSVGRQAIGRAYRIGQEKIVYTYNLIAEGTTEKSKYDRQAKKEHMSKLLFSKEPEHGECNLPPELTFNDRVLEEMTAREDLKELFVKIYVDNQTDGLSGEMEKNNTCPQA</sequence>
<feature type="region of interest" description="Disordered" evidence="7">
    <location>
        <begin position="191"/>
        <end position="490"/>
    </location>
</feature>
<evidence type="ECO:0000256" key="5">
    <source>
        <dbReference type="ARBA" id="ARBA00022840"/>
    </source>
</evidence>
<evidence type="ECO:0000313" key="10">
    <source>
        <dbReference type="EMBL" id="CAD6243220.1"/>
    </source>
</evidence>
<organism evidence="10 11">
    <name type="scientific">Miscanthus lutarioriparius</name>
    <dbReference type="NCBI Taxonomy" id="422564"/>
    <lineage>
        <taxon>Eukaryota</taxon>
        <taxon>Viridiplantae</taxon>
        <taxon>Streptophyta</taxon>
        <taxon>Embryophyta</taxon>
        <taxon>Tracheophyta</taxon>
        <taxon>Spermatophyta</taxon>
        <taxon>Magnoliopsida</taxon>
        <taxon>Liliopsida</taxon>
        <taxon>Poales</taxon>
        <taxon>Poaceae</taxon>
        <taxon>PACMAD clade</taxon>
        <taxon>Panicoideae</taxon>
        <taxon>Andropogonodae</taxon>
        <taxon>Andropogoneae</taxon>
        <taxon>Saccharinae</taxon>
        <taxon>Miscanthus</taxon>
    </lineage>
</organism>
<feature type="region of interest" description="Disordered" evidence="7">
    <location>
        <begin position="503"/>
        <end position="601"/>
    </location>
</feature>
<dbReference type="Gene3D" id="3.40.50.300">
    <property type="entry name" value="P-loop containing nucleotide triphosphate hydrolases"/>
    <property type="match status" value="1"/>
</dbReference>
<evidence type="ECO:0000256" key="4">
    <source>
        <dbReference type="ARBA" id="ARBA00022806"/>
    </source>
</evidence>
<evidence type="ECO:0000259" key="9">
    <source>
        <dbReference type="PROSITE" id="PS51194"/>
    </source>
</evidence>
<evidence type="ECO:0000256" key="2">
    <source>
        <dbReference type="ARBA" id="ARBA00022741"/>
    </source>
</evidence>
<dbReference type="InterPro" id="IPR014001">
    <property type="entry name" value="Helicase_ATP-bd"/>
</dbReference>
<name>A0A811PKI6_9POAL</name>
<feature type="compositionally biased region" description="Polar residues" evidence="7">
    <location>
        <begin position="317"/>
        <end position="326"/>
    </location>
</feature>
<feature type="compositionally biased region" description="Basic residues" evidence="7">
    <location>
        <begin position="519"/>
        <end position="531"/>
    </location>
</feature>
<keyword evidence="5" id="KW-0067">ATP-binding</keyword>
<feature type="domain" description="Helicase C-terminal" evidence="9">
    <location>
        <begin position="1178"/>
        <end position="1336"/>
    </location>
</feature>
<dbReference type="SMART" id="SM00487">
    <property type="entry name" value="DEXDc"/>
    <property type="match status" value="1"/>
</dbReference>
<feature type="compositionally biased region" description="Basic and acidic residues" evidence="7">
    <location>
        <begin position="249"/>
        <end position="259"/>
    </location>
</feature>
<dbReference type="GO" id="GO:0016787">
    <property type="term" value="F:hydrolase activity"/>
    <property type="evidence" value="ECO:0007669"/>
    <property type="project" value="UniProtKB-KW"/>
</dbReference>
<dbReference type="PANTHER" id="PTHR45821:SF5">
    <property type="entry name" value="SNF2 DOMAIN-CONTAINING PROTEIN CLASSY 4"/>
    <property type="match status" value="1"/>
</dbReference>
<feature type="compositionally biased region" description="Basic and acidic residues" evidence="7">
    <location>
        <begin position="394"/>
        <end position="406"/>
    </location>
</feature>
<dbReference type="Pfam" id="PF00271">
    <property type="entry name" value="Helicase_C"/>
    <property type="match status" value="1"/>
</dbReference>
<feature type="compositionally biased region" description="Acidic residues" evidence="7">
    <location>
        <begin position="347"/>
        <end position="376"/>
    </location>
</feature>
<evidence type="ECO:0000256" key="1">
    <source>
        <dbReference type="ARBA" id="ARBA00004123"/>
    </source>
</evidence>
<keyword evidence="11" id="KW-1185">Reference proteome</keyword>
<keyword evidence="2" id="KW-0547">Nucleotide-binding</keyword>
<evidence type="ECO:0000259" key="8">
    <source>
        <dbReference type="PROSITE" id="PS51192"/>
    </source>
</evidence>
<evidence type="ECO:0000256" key="7">
    <source>
        <dbReference type="SAM" id="MobiDB-lite"/>
    </source>
</evidence>